<gene>
    <name evidence="8" type="ORF">I7X39_08810</name>
</gene>
<keyword evidence="4 6" id="KW-1133">Transmembrane helix</keyword>
<dbReference type="Proteomes" id="UP000613266">
    <property type="component" value="Unassembled WGS sequence"/>
</dbReference>
<accession>A0A931J3R8</accession>
<evidence type="ECO:0000256" key="6">
    <source>
        <dbReference type="SAM" id="Phobius"/>
    </source>
</evidence>
<sequence length="143" mass="16121">MSTAPIAYAGFWRRLGAALVDTLLILLITQPLVVASYGWDYYDFDHEVFIAGPMDFLVCWLAPAVATVLFWQRLRATPGKLWLRCQVVDARTGQALSTRQACIRYLGYFLSTLALGLGFLWIAWDARKQGWHDKLAGSVVIRP</sequence>
<dbReference type="EMBL" id="JAEDAK010000005">
    <property type="protein sequence ID" value="MBH9577004.1"/>
    <property type="molecule type" value="Genomic_DNA"/>
</dbReference>
<keyword evidence="5 6" id="KW-0472">Membrane</keyword>
<evidence type="ECO:0000313" key="9">
    <source>
        <dbReference type="Proteomes" id="UP000613266"/>
    </source>
</evidence>
<keyword evidence="2" id="KW-1003">Cell membrane</keyword>
<evidence type="ECO:0000256" key="5">
    <source>
        <dbReference type="ARBA" id="ARBA00023136"/>
    </source>
</evidence>
<dbReference type="InterPro" id="IPR010432">
    <property type="entry name" value="RDD"/>
</dbReference>
<evidence type="ECO:0000313" key="8">
    <source>
        <dbReference type="EMBL" id="MBH9577004.1"/>
    </source>
</evidence>
<comment type="caution">
    <text evidence="8">The sequence shown here is derived from an EMBL/GenBank/DDBJ whole genome shotgun (WGS) entry which is preliminary data.</text>
</comment>
<name>A0A931J3R8_9BURK</name>
<dbReference type="GO" id="GO:0005886">
    <property type="term" value="C:plasma membrane"/>
    <property type="evidence" value="ECO:0007669"/>
    <property type="project" value="UniProtKB-SubCell"/>
</dbReference>
<evidence type="ECO:0000256" key="2">
    <source>
        <dbReference type="ARBA" id="ARBA00022475"/>
    </source>
</evidence>
<evidence type="ECO:0000256" key="1">
    <source>
        <dbReference type="ARBA" id="ARBA00004651"/>
    </source>
</evidence>
<evidence type="ECO:0000256" key="3">
    <source>
        <dbReference type="ARBA" id="ARBA00022692"/>
    </source>
</evidence>
<dbReference type="Pfam" id="PF06271">
    <property type="entry name" value="RDD"/>
    <property type="match status" value="1"/>
</dbReference>
<keyword evidence="3 6" id="KW-0812">Transmembrane</keyword>
<reference evidence="8" key="1">
    <citation type="submission" date="2020-12" db="EMBL/GenBank/DDBJ databases">
        <title>The genome sequence of Inhella sp. 1Y17.</title>
        <authorList>
            <person name="Liu Y."/>
        </authorList>
    </citation>
    <scope>NUCLEOTIDE SEQUENCE</scope>
    <source>
        <strain evidence="8">1Y17</strain>
    </source>
</reference>
<keyword evidence="9" id="KW-1185">Reference proteome</keyword>
<evidence type="ECO:0000256" key="4">
    <source>
        <dbReference type="ARBA" id="ARBA00022989"/>
    </source>
</evidence>
<feature type="transmembrane region" description="Helical" evidence="6">
    <location>
        <begin position="105"/>
        <end position="124"/>
    </location>
</feature>
<feature type="domain" description="RDD" evidence="7">
    <location>
        <begin position="8"/>
        <end position="137"/>
    </location>
</feature>
<dbReference type="PANTHER" id="PTHR36115:SF4">
    <property type="entry name" value="MEMBRANE PROTEIN"/>
    <property type="match status" value="1"/>
</dbReference>
<dbReference type="InterPro" id="IPR051791">
    <property type="entry name" value="Pra-immunoreactive"/>
</dbReference>
<organism evidence="8 9">
    <name type="scientific">Inhella proteolytica</name>
    <dbReference type="NCBI Taxonomy" id="2795029"/>
    <lineage>
        <taxon>Bacteria</taxon>
        <taxon>Pseudomonadati</taxon>
        <taxon>Pseudomonadota</taxon>
        <taxon>Betaproteobacteria</taxon>
        <taxon>Burkholderiales</taxon>
        <taxon>Sphaerotilaceae</taxon>
        <taxon>Inhella</taxon>
    </lineage>
</organism>
<dbReference type="RefSeq" id="WP_198110727.1">
    <property type="nucleotide sequence ID" value="NZ_JAEDAK010000005.1"/>
</dbReference>
<feature type="transmembrane region" description="Helical" evidence="6">
    <location>
        <begin position="49"/>
        <end position="71"/>
    </location>
</feature>
<protein>
    <submittedName>
        <fullName evidence="8">RDD family protein</fullName>
    </submittedName>
</protein>
<dbReference type="AlphaFoldDB" id="A0A931J3R8"/>
<feature type="transmembrane region" description="Helical" evidence="6">
    <location>
        <begin position="15"/>
        <end position="37"/>
    </location>
</feature>
<dbReference type="PANTHER" id="PTHR36115">
    <property type="entry name" value="PROLINE-RICH ANTIGEN HOMOLOG-RELATED"/>
    <property type="match status" value="1"/>
</dbReference>
<evidence type="ECO:0000259" key="7">
    <source>
        <dbReference type="Pfam" id="PF06271"/>
    </source>
</evidence>
<proteinExistence type="predicted"/>
<comment type="subcellular location">
    <subcellularLocation>
        <location evidence="1">Cell membrane</location>
        <topology evidence="1">Multi-pass membrane protein</topology>
    </subcellularLocation>
</comment>